<name>A0ABT5RVY1_9BURK</name>
<accession>A0ABT5RVY1</accession>
<reference evidence="1" key="1">
    <citation type="submission" date="2022-10" db="EMBL/GenBank/DDBJ databases">
        <title>Description of microaerobic benzene degrading bacteria.</title>
        <authorList>
            <person name="Bedics A."/>
            <person name="Tancsics A."/>
            <person name="Banerjee S."/>
        </authorList>
    </citation>
    <scope>NUCLEOTIDE SEQUENCE</scope>
    <source>
        <strain evidence="1">D2M1</strain>
    </source>
</reference>
<evidence type="ECO:0000313" key="2">
    <source>
        <dbReference type="Proteomes" id="UP001148932"/>
    </source>
</evidence>
<protein>
    <recommendedName>
        <fullName evidence="3">HTH luxR-type domain-containing protein</fullName>
    </recommendedName>
</protein>
<proteinExistence type="predicted"/>
<sequence>MPVRQRLWQELDMLCRLGVGLAPIAPDVCALLRALVGADAAALFWMDGNGQSAGFHHENSPTSVRNLFLNEPHLFTGAGETNISALAQPDGPRTGRLLAPGAQYFRSNSYNLLVRANGHHHTLDLRVEALGRTRAVVGLFRPPGPGFSDAQAALLERAGASLARAFLPGAAAPGSTAAQATGHVLLDADGQRPALADATALQLLQNAHLPGLGLYGASTADLPADLLHRLRLQPDGQRHIPVPDGVLHAQAHPLHPVAGGALQWLVTLQLQRLPQIEVVRRVLQLPLTPLQREIAVTAGLGHARTDCSALIGIGNALLKKQLRTILEVAGASDWEDLAAHLQGKNTTHSMHSAYTQSESSY</sequence>
<comment type="caution">
    <text evidence="1">The sequence shown here is derived from an EMBL/GenBank/DDBJ whole genome shotgun (WGS) entry which is preliminary data.</text>
</comment>
<gene>
    <name evidence="1" type="ORF">OIN59_10510</name>
</gene>
<organism evidence="1 2">
    <name type="scientific">Acidovorax benzenivorans</name>
    <dbReference type="NCBI Taxonomy" id="2987520"/>
    <lineage>
        <taxon>Bacteria</taxon>
        <taxon>Pseudomonadati</taxon>
        <taxon>Pseudomonadota</taxon>
        <taxon>Betaproteobacteria</taxon>
        <taxon>Burkholderiales</taxon>
        <taxon>Comamonadaceae</taxon>
        <taxon>Acidovorax</taxon>
    </lineage>
</organism>
<evidence type="ECO:0000313" key="1">
    <source>
        <dbReference type="EMBL" id="MDD2177866.1"/>
    </source>
</evidence>
<evidence type="ECO:0008006" key="3">
    <source>
        <dbReference type="Google" id="ProtNLM"/>
    </source>
</evidence>
<dbReference type="RefSeq" id="WP_274109997.1">
    <property type="nucleotide sequence ID" value="NZ_JAPCKI010000005.1"/>
</dbReference>
<keyword evidence="2" id="KW-1185">Reference proteome</keyword>
<dbReference type="Proteomes" id="UP001148932">
    <property type="component" value="Unassembled WGS sequence"/>
</dbReference>
<dbReference type="EMBL" id="JAPCKI010000005">
    <property type="protein sequence ID" value="MDD2177866.1"/>
    <property type="molecule type" value="Genomic_DNA"/>
</dbReference>